<dbReference type="eggNOG" id="COG0084">
    <property type="taxonomic scope" value="Bacteria"/>
</dbReference>
<evidence type="ECO:0000256" key="2">
    <source>
        <dbReference type="ARBA" id="ARBA00022723"/>
    </source>
</evidence>
<dbReference type="Pfam" id="PF01026">
    <property type="entry name" value="TatD_DNase"/>
    <property type="match status" value="1"/>
</dbReference>
<dbReference type="InterPro" id="IPR015991">
    <property type="entry name" value="TatD/YcfH-like"/>
</dbReference>
<name>B3ELA6_CHLPB</name>
<protein>
    <submittedName>
        <fullName evidence="5">Hydrolase, TatD family</fullName>
    </submittedName>
</protein>
<dbReference type="GO" id="GO:0004536">
    <property type="term" value="F:DNA nuclease activity"/>
    <property type="evidence" value="ECO:0007669"/>
    <property type="project" value="InterPro"/>
</dbReference>
<evidence type="ECO:0000256" key="3">
    <source>
        <dbReference type="ARBA" id="ARBA00022801"/>
    </source>
</evidence>
<dbReference type="CDD" id="cd01310">
    <property type="entry name" value="TatD_DNAse"/>
    <property type="match status" value="1"/>
</dbReference>
<dbReference type="PANTHER" id="PTHR46124:SF2">
    <property type="entry name" value="D-AMINOACYL-TRNA DEACYLASE"/>
    <property type="match status" value="1"/>
</dbReference>
<dbReference type="GO" id="GO:0046872">
    <property type="term" value="F:metal ion binding"/>
    <property type="evidence" value="ECO:0007669"/>
    <property type="project" value="UniProtKB-KW"/>
</dbReference>
<dbReference type="PIRSF" id="PIRSF005902">
    <property type="entry name" value="DNase_TatD"/>
    <property type="match status" value="1"/>
</dbReference>
<proteinExistence type="inferred from homology"/>
<dbReference type="SUPFAM" id="SSF51556">
    <property type="entry name" value="Metallo-dependent hydrolases"/>
    <property type="match status" value="1"/>
</dbReference>
<dbReference type="OrthoDB" id="9810005at2"/>
<feature type="binding site" evidence="4">
    <location>
        <position position="129"/>
    </location>
    <ligand>
        <name>a divalent metal cation</name>
        <dbReference type="ChEBI" id="CHEBI:60240"/>
        <label>2</label>
    </ligand>
</feature>
<keyword evidence="3 5" id="KW-0378">Hydrolase</keyword>
<dbReference type="FunFam" id="3.20.20.140:FF:000005">
    <property type="entry name" value="TatD family hydrolase"/>
    <property type="match status" value="1"/>
</dbReference>
<feature type="binding site" evidence="4">
    <location>
        <position position="154"/>
    </location>
    <ligand>
        <name>a divalent metal cation</name>
        <dbReference type="ChEBI" id="CHEBI:60240"/>
        <label>2</label>
    </ligand>
</feature>
<feature type="binding site" evidence="4">
    <location>
        <position position="8"/>
    </location>
    <ligand>
        <name>a divalent metal cation</name>
        <dbReference type="ChEBI" id="CHEBI:60240"/>
        <label>1</label>
    </ligand>
</feature>
<dbReference type="EMBL" id="CP001101">
    <property type="protein sequence ID" value="ACE04694.1"/>
    <property type="molecule type" value="Genomic_DNA"/>
</dbReference>
<sequence length="263" mass="29717">MFVDVHCHLSFPEFDEDRPEVIRRLREQNISLLIDPGTNTETSRRSIELSAHHEFIYATVGLHPHEISTAFSPETFSLLEALTTEPKVVGIGEIGLDYHYPGYDAKTQQEAFRSMLRIAKKHDLPAVVHSRDAWEDTLRILKEEQSSNLRGIMHCFSGNMEHARQCILSGFKISIPGTLTYKKSSLPEVVGEVAIGDLLTETDAPYLPPVPFRGKRNEPSYVRIVTEKIAAIKELTVEKTAAIIKNNVFTLFPIRRHSQTSIP</sequence>
<evidence type="ECO:0000313" key="5">
    <source>
        <dbReference type="EMBL" id="ACE04694.1"/>
    </source>
</evidence>
<feature type="binding site" evidence="4">
    <location>
        <position position="93"/>
    </location>
    <ligand>
        <name>a divalent metal cation</name>
        <dbReference type="ChEBI" id="CHEBI:60240"/>
        <label>1</label>
    </ligand>
</feature>
<evidence type="ECO:0000256" key="4">
    <source>
        <dbReference type="PIRSR" id="PIRSR005902-1"/>
    </source>
</evidence>
<organism evidence="5">
    <name type="scientific">Chlorobium phaeobacteroides (strain BS1)</name>
    <dbReference type="NCBI Taxonomy" id="331678"/>
    <lineage>
        <taxon>Bacteria</taxon>
        <taxon>Pseudomonadati</taxon>
        <taxon>Chlorobiota</taxon>
        <taxon>Chlorobiia</taxon>
        <taxon>Chlorobiales</taxon>
        <taxon>Chlorobiaceae</taxon>
        <taxon>Chlorobium/Pelodictyon group</taxon>
        <taxon>Chlorobium</taxon>
    </lineage>
</organism>
<dbReference type="AlphaFoldDB" id="B3ELA6"/>
<keyword evidence="2 4" id="KW-0479">Metal-binding</keyword>
<comment type="similarity">
    <text evidence="1">Belongs to the metallo-dependent hydrolases superfamily. TatD-type hydrolase family.</text>
</comment>
<accession>B3ELA6</accession>
<feature type="binding site" evidence="4">
    <location>
        <position position="6"/>
    </location>
    <ligand>
        <name>a divalent metal cation</name>
        <dbReference type="ChEBI" id="CHEBI:60240"/>
        <label>1</label>
    </ligand>
</feature>
<feature type="binding site" evidence="4">
    <location>
        <position position="203"/>
    </location>
    <ligand>
        <name>a divalent metal cation</name>
        <dbReference type="ChEBI" id="CHEBI:60240"/>
        <label>1</label>
    </ligand>
</feature>
<dbReference type="Gene3D" id="3.20.20.140">
    <property type="entry name" value="Metal-dependent hydrolases"/>
    <property type="match status" value="1"/>
</dbReference>
<dbReference type="HOGENOM" id="CLU_031506_4_0_10"/>
<reference evidence="5" key="1">
    <citation type="submission" date="2008-06" db="EMBL/GenBank/DDBJ databases">
        <title>Complete sequence of Chlorobium phaeobacteroides BS1.</title>
        <authorList>
            <consortium name="US DOE Joint Genome Institute"/>
            <person name="Lucas S."/>
            <person name="Copeland A."/>
            <person name="Lapidus A."/>
            <person name="Glavina del Rio T."/>
            <person name="Dalin E."/>
            <person name="Tice H."/>
            <person name="Bruce D."/>
            <person name="Goodwin L."/>
            <person name="Pitluck S."/>
            <person name="Schmutz J."/>
            <person name="Larimer F."/>
            <person name="Land M."/>
            <person name="Hauser L."/>
            <person name="Kyrpides N."/>
            <person name="Ovchinnikova G."/>
            <person name="Li T."/>
            <person name="Liu Z."/>
            <person name="Zhao F."/>
            <person name="Overmann J."/>
            <person name="Bryant D.A."/>
            <person name="Richardson P."/>
        </authorList>
    </citation>
    <scope>NUCLEOTIDE SEQUENCE [LARGE SCALE GENOMIC DNA]</scope>
    <source>
        <strain evidence="5">BS1</strain>
    </source>
</reference>
<gene>
    <name evidence="5" type="ordered locus">Cphamn1_1776</name>
</gene>
<dbReference type="InterPro" id="IPR032466">
    <property type="entry name" value="Metal_Hydrolase"/>
</dbReference>
<dbReference type="STRING" id="331678.Cphamn1_1776"/>
<evidence type="ECO:0000256" key="1">
    <source>
        <dbReference type="ARBA" id="ARBA00009275"/>
    </source>
</evidence>
<dbReference type="InterPro" id="IPR001130">
    <property type="entry name" value="TatD-like"/>
</dbReference>
<dbReference type="GO" id="GO:0016788">
    <property type="term" value="F:hydrolase activity, acting on ester bonds"/>
    <property type="evidence" value="ECO:0007669"/>
    <property type="project" value="InterPro"/>
</dbReference>
<dbReference type="KEGG" id="cpb:Cphamn1_1776"/>
<dbReference type="PANTHER" id="PTHR46124">
    <property type="entry name" value="D-AMINOACYL-TRNA DEACYLASE"/>
    <property type="match status" value="1"/>
</dbReference>
<dbReference type="NCBIfam" id="TIGR00010">
    <property type="entry name" value="YchF/TatD family DNA exonuclease"/>
    <property type="match status" value="1"/>
</dbReference>